<protein>
    <recommendedName>
        <fullName evidence="5">RRM domain-containing protein</fullName>
    </recommendedName>
</protein>
<dbReference type="AlphaFoldDB" id="A0A6B0S4A5"/>
<dbReference type="InterPro" id="IPR035979">
    <property type="entry name" value="RBD_domain_sf"/>
</dbReference>
<feature type="compositionally biased region" description="Basic and acidic residues" evidence="2">
    <location>
        <begin position="29"/>
        <end position="54"/>
    </location>
</feature>
<keyword evidence="1" id="KW-0694">RNA-binding</keyword>
<comment type="caution">
    <text evidence="3">The sequence shown here is derived from an EMBL/GenBank/DDBJ whole genome shotgun (WGS) entry which is preliminary data.</text>
</comment>
<dbReference type="GO" id="GO:0003730">
    <property type="term" value="F:mRNA 3'-UTR binding"/>
    <property type="evidence" value="ECO:0007669"/>
    <property type="project" value="TreeGrafter"/>
</dbReference>
<feature type="region of interest" description="Disordered" evidence="2">
    <location>
        <begin position="29"/>
        <end position="55"/>
    </location>
</feature>
<dbReference type="SUPFAM" id="SSF54928">
    <property type="entry name" value="RNA-binding domain, RBD"/>
    <property type="match status" value="1"/>
</dbReference>
<dbReference type="Gene3D" id="3.30.70.330">
    <property type="match status" value="2"/>
</dbReference>
<proteinExistence type="predicted"/>
<name>A0A6B0S4A5_9CETA</name>
<dbReference type="GO" id="GO:0071013">
    <property type="term" value="C:catalytic step 2 spliceosome"/>
    <property type="evidence" value="ECO:0007669"/>
    <property type="project" value="TreeGrafter"/>
</dbReference>
<gene>
    <name evidence="3" type="ORF">E5288_WYG014844</name>
</gene>
<dbReference type="Proteomes" id="UP000322234">
    <property type="component" value="Unassembled WGS sequence"/>
</dbReference>
<evidence type="ECO:0000313" key="3">
    <source>
        <dbReference type="EMBL" id="MXQ95797.1"/>
    </source>
</evidence>
<evidence type="ECO:0000256" key="1">
    <source>
        <dbReference type="ARBA" id="ARBA00022884"/>
    </source>
</evidence>
<dbReference type="InterPro" id="IPR012677">
    <property type="entry name" value="Nucleotide-bd_a/b_plait_sf"/>
</dbReference>
<evidence type="ECO:0000256" key="2">
    <source>
        <dbReference type="SAM" id="MobiDB-lite"/>
    </source>
</evidence>
<reference evidence="3" key="1">
    <citation type="submission" date="2019-10" db="EMBL/GenBank/DDBJ databases">
        <title>The sequence and de novo assembly of the wild yak genome.</title>
        <authorList>
            <person name="Liu Y."/>
        </authorList>
    </citation>
    <scope>NUCLEOTIDE SEQUENCE [LARGE SCALE GENOMIC DNA]</scope>
    <source>
        <strain evidence="3">WY2019</strain>
    </source>
</reference>
<keyword evidence="4" id="KW-1185">Reference proteome</keyword>
<dbReference type="EMBL" id="VBQZ03000146">
    <property type="protein sequence ID" value="MXQ95797.1"/>
    <property type="molecule type" value="Genomic_DNA"/>
</dbReference>
<accession>A0A6B0S4A5</accession>
<dbReference type="PANTHER" id="PTHR48026:SF2">
    <property type="entry name" value="HETEROGENEOUS NUCLEAR RIBONUCLEOPROTEIN A1-RELATED"/>
    <property type="match status" value="1"/>
</dbReference>
<organism evidence="3 4">
    <name type="scientific">Bos mutus</name>
    <name type="common">wild yak</name>
    <dbReference type="NCBI Taxonomy" id="72004"/>
    <lineage>
        <taxon>Eukaryota</taxon>
        <taxon>Metazoa</taxon>
        <taxon>Chordata</taxon>
        <taxon>Craniata</taxon>
        <taxon>Vertebrata</taxon>
        <taxon>Euteleostomi</taxon>
        <taxon>Mammalia</taxon>
        <taxon>Eutheria</taxon>
        <taxon>Laurasiatheria</taxon>
        <taxon>Artiodactyla</taxon>
        <taxon>Ruminantia</taxon>
        <taxon>Pecora</taxon>
        <taxon>Bovidae</taxon>
        <taxon>Bovinae</taxon>
        <taxon>Bos</taxon>
    </lineage>
</organism>
<evidence type="ECO:0008006" key="5">
    <source>
        <dbReference type="Google" id="ProtNLM"/>
    </source>
</evidence>
<sequence>MDATKDPNTKCSRGFRLLTYATVQEVGAERSARPHKVDGKVVEPKTAVSREDSQRPGAHLTMKKIFVSGIKEDTEEYHLRVYFEQCGKSEVIEIMKD</sequence>
<dbReference type="PANTHER" id="PTHR48026">
    <property type="entry name" value="HOMOLOGOUS TO DROSOPHILA SQD (SQUID) PROTEIN"/>
    <property type="match status" value="1"/>
</dbReference>
<evidence type="ECO:0000313" key="4">
    <source>
        <dbReference type="Proteomes" id="UP000322234"/>
    </source>
</evidence>
<dbReference type="GO" id="GO:0000398">
    <property type="term" value="P:mRNA splicing, via spliceosome"/>
    <property type="evidence" value="ECO:0007669"/>
    <property type="project" value="TreeGrafter"/>
</dbReference>